<feature type="transmembrane region" description="Helical" evidence="1">
    <location>
        <begin position="177"/>
        <end position="197"/>
    </location>
</feature>
<keyword evidence="1" id="KW-0812">Transmembrane</keyword>
<keyword evidence="1" id="KW-1133">Transmembrane helix</keyword>
<dbReference type="AlphaFoldDB" id="A0A7Z0WWB9"/>
<organism evidence="2 3">
    <name type="scientific">Bacillus paralicheniformis</name>
    <dbReference type="NCBI Taxonomy" id="1648923"/>
    <lineage>
        <taxon>Bacteria</taxon>
        <taxon>Bacillati</taxon>
        <taxon>Bacillota</taxon>
        <taxon>Bacilli</taxon>
        <taxon>Bacillales</taxon>
        <taxon>Bacillaceae</taxon>
        <taxon>Bacillus</taxon>
    </lineage>
</organism>
<evidence type="ECO:0000313" key="3">
    <source>
        <dbReference type="Proteomes" id="UP000185604"/>
    </source>
</evidence>
<feature type="transmembrane region" description="Helical" evidence="1">
    <location>
        <begin position="217"/>
        <end position="238"/>
    </location>
</feature>
<reference evidence="2 3" key="1">
    <citation type="journal article" date="2016" name="Front. Microbiol.">
        <title>High-Level Heat Resistance of Spores of Bacillus amyloliquefaciens and Bacillus licheniformis Results from the Presence of a spoVA Operon in a Tn1546 Transposon.</title>
        <authorList>
            <person name="Berendsen E.M."/>
            <person name="Koning R.A."/>
            <person name="Boekhorst J."/>
            <person name="de Jong A."/>
            <person name="Kuipers O.P."/>
            <person name="Wells-Bennik M.H."/>
        </authorList>
    </citation>
    <scope>NUCLEOTIDE SEQUENCE [LARGE SCALE GENOMIC DNA]</scope>
    <source>
        <strain evidence="2 3">B4121</strain>
    </source>
</reference>
<proteinExistence type="predicted"/>
<evidence type="ECO:0000256" key="1">
    <source>
        <dbReference type="SAM" id="Phobius"/>
    </source>
</evidence>
<name>A0A7Z0WWB9_9BACI</name>
<dbReference type="InterPro" id="IPR014196">
    <property type="entry name" value="SpoIIM"/>
</dbReference>
<accession>A0A7Z0WWB9</accession>
<gene>
    <name evidence="2" type="ORF">B4121_3545</name>
</gene>
<feature type="transmembrane region" description="Helical" evidence="1">
    <location>
        <begin position="150"/>
        <end position="171"/>
    </location>
</feature>
<comment type="caution">
    <text evidence="2">The sequence shown here is derived from an EMBL/GenBank/DDBJ whole genome shotgun (WGS) entry which is preliminary data.</text>
</comment>
<dbReference type="Pfam" id="PF01944">
    <property type="entry name" value="SpoIIM"/>
    <property type="match status" value="1"/>
</dbReference>
<feature type="transmembrane region" description="Helical" evidence="1">
    <location>
        <begin position="120"/>
        <end position="143"/>
    </location>
</feature>
<keyword evidence="1" id="KW-0472">Membrane</keyword>
<dbReference type="PIRSF" id="PIRSF038973">
    <property type="entry name" value="SpoIIM"/>
    <property type="match status" value="1"/>
</dbReference>
<dbReference type="EMBL" id="LKPO01000021">
    <property type="protein sequence ID" value="OLF90270.1"/>
    <property type="molecule type" value="Genomic_DNA"/>
</dbReference>
<dbReference type="InterPro" id="IPR002798">
    <property type="entry name" value="SpoIIM-like"/>
</dbReference>
<evidence type="ECO:0000313" key="2">
    <source>
        <dbReference type="EMBL" id="OLF90270.1"/>
    </source>
</evidence>
<dbReference type="NCBIfam" id="TIGR02831">
    <property type="entry name" value="spo_II_M"/>
    <property type="match status" value="1"/>
</dbReference>
<dbReference type="Proteomes" id="UP000185604">
    <property type="component" value="Unassembled WGS sequence"/>
</dbReference>
<feature type="transmembrane region" description="Helical" evidence="1">
    <location>
        <begin position="57"/>
        <end position="81"/>
    </location>
</feature>
<sequence length="255" mass="29010">MIRAPFTGACLFSKKVMRLSFLSYNLLKSKARLGGRYMRKPTIKELIFQHMKDHLSIYLFVSVLFLMGVIFGAVIVNSMTIGQKEDLFYYLNRFFGQLSEGKAASSKEMFLQSFLHNMKYLGLMWILGISIIGLPVIFIMVFLKGIVVGFTVGFLVNQMGINGFFLSFVSVLPQNMLLIPAYLIMGTCAIAFSMRLIRQLFVKRSLAEAPVHWFGRYAFVLVLILAMSLISSSFEAYLSPVLMEKLTEYVLPKQH</sequence>
<protein>
    <submittedName>
        <fullName evidence="2">Stage II sporulation protein M (SpoIIM)</fullName>
    </submittedName>
</protein>